<dbReference type="Gene3D" id="3.30.420.10">
    <property type="entry name" value="Ribonuclease H-like superfamily/Ribonuclease H"/>
    <property type="match status" value="1"/>
</dbReference>
<dbReference type="InterPro" id="IPR036397">
    <property type="entry name" value="RNaseH_sf"/>
</dbReference>
<keyword evidence="4" id="KW-1185">Reference proteome</keyword>
<evidence type="ECO:0000256" key="1">
    <source>
        <dbReference type="SAM" id="MobiDB-lite"/>
    </source>
</evidence>
<name>A0ABT2BBW5_9ACTN</name>
<gene>
    <name evidence="3" type="ORF">NX794_33120</name>
</gene>
<dbReference type="InterPro" id="IPR012337">
    <property type="entry name" value="RNaseH-like_sf"/>
</dbReference>
<feature type="compositionally biased region" description="Pro residues" evidence="1">
    <location>
        <begin position="486"/>
        <end position="497"/>
    </location>
</feature>
<evidence type="ECO:0000313" key="4">
    <source>
        <dbReference type="Proteomes" id="UP001205612"/>
    </source>
</evidence>
<sequence>MTDTTTENTPAAETVTEAAAAIPQQEPYVPEALGATRIAILLAEHTGEPVTPDDVAELVAQEHLEVVDHYKGWAMYSTAAARELDVELVRAVVGERVAWEAASLPRDAAAERIGWHWSDLVRMGEEGRITTGRGGRYLITDLDTMAAEADGEQYVTAQYAATDVLEIRLSDWKYVEAAGWIRPAHVYEREVGRRRTVTVSLYRLGDVRAVREVPGVDWEAVRGLPKGAPSPLREYAKLAPTRAAAVRGFAQALADRHGVTVWAWNSPYSGCWELDWERIEDLPTEATVRRELADDPEAGIYAGEITLCPAWGEITREAKELLEPGRAVVLDTETTDLHGHTVEIAVLDAATGKKLMDTLVNPEAPISDGARWVHGITDEMVADKRPFEKVLARLRKVTKGRTVLAYNAEFDRSVVLRDIARTGKRPMHLEPWSNWYCLMEAYAAWVGSHRWLRLGGGHRAAGDCEAARRVLIEMSKGMGTAFTPRPAVPGDPVPGPPSGTALARSSASEAQ</sequence>
<keyword evidence="3" id="KW-0540">Nuclease</keyword>
<proteinExistence type="predicted"/>
<feature type="region of interest" description="Disordered" evidence="1">
    <location>
        <begin position="482"/>
        <end position="511"/>
    </location>
</feature>
<dbReference type="PANTHER" id="PTHR30231:SF37">
    <property type="entry name" value="EXODEOXYRIBONUCLEASE 10"/>
    <property type="match status" value="1"/>
</dbReference>
<evidence type="ECO:0000313" key="3">
    <source>
        <dbReference type="EMBL" id="MCS0606014.1"/>
    </source>
</evidence>
<evidence type="ECO:0000259" key="2">
    <source>
        <dbReference type="SMART" id="SM00479"/>
    </source>
</evidence>
<feature type="domain" description="Exonuclease" evidence="2">
    <location>
        <begin position="326"/>
        <end position="480"/>
    </location>
</feature>
<comment type="caution">
    <text evidence="3">The sequence shown here is derived from an EMBL/GenBank/DDBJ whole genome shotgun (WGS) entry which is preliminary data.</text>
</comment>
<dbReference type="SUPFAM" id="SSF53098">
    <property type="entry name" value="Ribonuclease H-like"/>
    <property type="match status" value="1"/>
</dbReference>
<dbReference type="EMBL" id="JANUGP010000042">
    <property type="protein sequence ID" value="MCS0606014.1"/>
    <property type="molecule type" value="Genomic_DNA"/>
</dbReference>
<dbReference type="GO" id="GO:0004527">
    <property type="term" value="F:exonuclease activity"/>
    <property type="evidence" value="ECO:0007669"/>
    <property type="project" value="UniProtKB-KW"/>
</dbReference>
<dbReference type="RefSeq" id="WP_258783377.1">
    <property type="nucleotide sequence ID" value="NZ_JANUGP010000042.1"/>
</dbReference>
<dbReference type="Proteomes" id="UP001205612">
    <property type="component" value="Unassembled WGS sequence"/>
</dbReference>
<dbReference type="CDD" id="cd06127">
    <property type="entry name" value="DEDDh"/>
    <property type="match status" value="1"/>
</dbReference>
<dbReference type="SMART" id="SM00479">
    <property type="entry name" value="EXOIII"/>
    <property type="match status" value="1"/>
</dbReference>
<accession>A0ABT2BBW5</accession>
<reference evidence="3 4" key="1">
    <citation type="submission" date="2022-08" db="EMBL/GenBank/DDBJ databases">
        <authorList>
            <person name="Somphong A."/>
            <person name="Phongsopitanun W."/>
        </authorList>
    </citation>
    <scope>NUCLEOTIDE SEQUENCE [LARGE SCALE GENOMIC DNA]</scope>
    <source>
        <strain evidence="3 4">LP11</strain>
    </source>
</reference>
<keyword evidence="3" id="KW-0378">Hydrolase</keyword>
<dbReference type="InterPro" id="IPR013520">
    <property type="entry name" value="Ribonucl_H"/>
</dbReference>
<organism evidence="3 4">
    <name type="scientific">Streptomyces pyxinicus</name>
    <dbReference type="NCBI Taxonomy" id="2970331"/>
    <lineage>
        <taxon>Bacteria</taxon>
        <taxon>Bacillati</taxon>
        <taxon>Actinomycetota</taxon>
        <taxon>Actinomycetes</taxon>
        <taxon>Kitasatosporales</taxon>
        <taxon>Streptomycetaceae</taxon>
        <taxon>Streptomyces</taxon>
    </lineage>
</organism>
<keyword evidence="3" id="KW-0269">Exonuclease</keyword>
<dbReference type="PANTHER" id="PTHR30231">
    <property type="entry name" value="DNA POLYMERASE III SUBUNIT EPSILON"/>
    <property type="match status" value="1"/>
</dbReference>
<dbReference type="Pfam" id="PF00929">
    <property type="entry name" value="RNase_T"/>
    <property type="match status" value="1"/>
</dbReference>
<protein>
    <submittedName>
        <fullName evidence="3">3'-5' exonuclease</fullName>
    </submittedName>
</protein>